<sequence length="132" mass="13641">MKTLLSAGLVALALTSLSVGEAMANPQHERMKRCNAEAKEQALKGDERKAFMSTCLKGRHGPAAEDAESAAAPAAKPALGDEAAVERSGAPLAATGEAVDEKARTQACNQAATEQSLKGAKRKAFVSECMKG</sequence>
<organism evidence="3 4">
    <name type="scientific">Thauera mechernichensis</name>
    <dbReference type="NCBI Taxonomy" id="82788"/>
    <lineage>
        <taxon>Bacteria</taxon>
        <taxon>Pseudomonadati</taxon>
        <taxon>Pseudomonadota</taxon>
        <taxon>Betaproteobacteria</taxon>
        <taxon>Rhodocyclales</taxon>
        <taxon>Zoogloeaceae</taxon>
        <taxon>Thauera</taxon>
    </lineage>
</organism>
<proteinExistence type="predicted"/>
<evidence type="ECO:0000256" key="1">
    <source>
        <dbReference type="SAM" id="MobiDB-lite"/>
    </source>
</evidence>
<gene>
    <name evidence="3" type="ORF">ACFQ4M_01960</name>
</gene>
<dbReference type="Proteomes" id="UP001597158">
    <property type="component" value="Unassembled WGS sequence"/>
</dbReference>
<feature type="chain" id="PRO_5046754466" evidence="2">
    <location>
        <begin position="25"/>
        <end position="132"/>
    </location>
</feature>
<evidence type="ECO:0000256" key="2">
    <source>
        <dbReference type="SAM" id="SignalP"/>
    </source>
</evidence>
<evidence type="ECO:0000313" key="3">
    <source>
        <dbReference type="EMBL" id="MFD1262329.1"/>
    </source>
</evidence>
<feature type="compositionally biased region" description="Low complexity" evidence="1">
    <location>
        <begin position="69"/>
        <end position="82"/>
    </location>
</feature>
<feature type="region of interest" description="Disordered" evidence="1">
    <location>
        <begin position="56"/>
        <end position="83"/>
    </location>
</feature>
<dbReference type="EMBL" id="JBHTMC010000002">
    <property type="protein sequence ID" value="MFD1262329.1"/>
    <property type="molecule type" value="Genomic_DNA"/>
</dbReference>
<keyword evidence="4" id="KW-1185">Reference proteome</keyword>
<reference evidence="4" key="1">
    <citation type="journal article" date="2019" name="Int. J. Syst. Evol. Microbiol.">
        <title>The Global Catalogue of Microorganisms (GCM) 10K type strain sequencing project: providing services to taxonomists for standard genome sequencing and annotation.</title>
        <authorList>
            <consortium name="The Broad Institute Genomics Platform"/>
            <consortium name="The Broad Institute Genome Sequencing Center for Infectious Disease"/>
            <person name="Wu L."/>
            <person name="Ma J."/>
        </authorList>
    </citation>
    <scope>NUCLEOTIDE SEQUENCE [LARGE SCALE GENOMIC DNA]</scope>
    <source>
        <strain evidence="4">CCUG 48884</strain>
    </source>
</reference>
<feature type="signal peptide" evidence="2">
    <location>
        <begin position="1"/>
        <end position="24"/>
    </location>
</feature>
<protein>
    <submittedName>
        <fullName evidence="3">PsiF family protein</fullName>
    </submittedName>
</protein>
<comment type="caution">
    <text evidence="3">The sequence shown here is derived from an EMBL/GenBank/DDBJ whole genome shotgun (WGS) entry which is preliminary data.</text>
</comment>
<evidence type="ECO:0000313" key="4">
    <source>
        <dbReference type="Proteomes" id="UP001597158"/>
    </source>
</evidence>
<keyword evidence="2" id="KW-0732">Signal</keyword>
<dbReference type="Pfam" id="PF07769">
    <property type="entry name" value="PsiF_repeat"/>
    <property type="match status" value="2"/>
</dbReference>
<dbReference type="RefSeq" id="WP_002931518.1">
    <property type="nucleotide sequence ID" value="NZ_JARQZE010000003.1"/>
</dbReference>
<accession>A0ABW3WA04</accession>
<name>A0ABW3WA04_9RHOO</name>
<dbReference type="InterPro" id="IPR011690">
    <property type="entry name" value="P_starv_induced_PsiF"/>
</dbReference>